<keyword evidence="2" id="KW-1185">Reference proteome</keyword>
<evidence type="ECO:0000313" key="2">
    <source>
        <dbReference type="Proteomes" id="UP001165960"/>
    </source>
</evidence>
<sequence>MELFFNTNAPGFDQACATNLAKFRFTEAEPEIHDFLGFLGCKAPIKWTYDLEWPLDLILNEADILAYSEIFSYLAGVRYIHVNLHRLSEITLKSPVWWAPFWRSKAMMGHFLDSFWSYIQVDILDPSYLALLSNLENPELAYDFDSIQGLHFNYIEHIRLATLMKSRLATFIYAILKTIDRFTVLSYVALENIESPPTNSELAYLGKVHAEFLVQMKFLFRSLSSLNSLPGRIAFKEKFVIFDGQETPEQTKRWDRACKTLEQLLLRLDYNRWFSLYL</sequence>
<reference evidence="1" key="1">
    <citation type="submission" date="2022-04" db="EMBL/GenBank/DDBJ databases">
        <title>Genome of the entomopathogenic fungus Entomophthora muscae.</title>
        <authorList>
            <person name="Elya C."/>
            <person name="Lovett B.R."/>
            <person name="Lee E."/>
            <person name="Macias A.M."/>
            <person name="Hajek A.E."/>
            <person name="De Bivort B.L."/>
            <person name="Kasson M.T."/>
            <person name="De Fine Licht H.H."/>
            <person name="Stajich J.E."/>
        </authorList>
    </citation>
    <scope>NUCLEOTIDE SEQUENCE</scope>
    <source>
        <strain evidence="1">Berkeley</strain>
    </source>
</reference>
<proteinExistence type="predicted"/>
<dbReference type="EMBL" id="QTSX02001527">
    <property type="protein sequence ID" value="KAJ9080740.1"/>
    <property type="molecule type" value="Genomic_DNA"/>
</dbReference>
<comment type="caution">
    <text evidence="1">The sequence shown here is derived from an EMBL/GenBank/DDBJ whole genome shotgun (WGS) entry which is preliminary data.</text>
</comment>
<dbReference type="Proteomes" id="UP001165960">
    <property type="component" value="Unassembled WGS sequence"/>
</dbReference>
<name>A0ACC2U172_9FUNG</name>
<gene>
    <name evidence="1" type="ORF">DSO57_1021806</name>
</gene>
<protein>
    <submittedName>
        <fullName evidence="1">Uncharacterized protein</fullName>
    </submittedName>
</protein>
<evidence type="ECO:0000313" key="1">
    <source>
        <dbReference type="EMBL" id="KAJ9080740.1"/>
    </source>
</evidence>
<organism evidence="1 2">
    <name type="scientific">Entomophthora muscae</name>
    <dbReference type="NCBI Taxonomy" id="34485"/>
    <lineage>
        <taxon>Eukaryota</taxon>
        <taxon>Fungi</taxon>
        <taxon>Fungi incertae sedis</taxon>
        <taxon>Zoopagomycota</taxon>
        <taxon>Entomophthoromycotina</taxon>
        <taxon>Entomophthoromycetes</taxon>
        <taxon>Entomophthorales</taxon>
        <taxon>Entomophthoraceae</taxon>
        <taxon>Entomophthora</taxon>
    </lineage>
</organism>
<accession>A0ACC2U172</accession>